<feature type="coiled-coil region" evidence="8">
    <location>
        <begin position="596"/>
        <end position="623"/>
    </location>
</feature>
<dbReference type="InterPro" id="IPR010507">
    <property type="entry name" value="Znf_MYM"/>
</dbReference>
<feature type="region of interest" description="Disordered" evidence="9">
    <location>
        <begin position="770"/>
        <end position="841"/>
    </location>
</feature>
<evidence type="ECO:0000259" key="10">
    <source>
        <dbReference type="SMART" id="SM00746"/>
    </source>
</evidence>
<dbReference type="EMBL" id="OC006132">
    <property type="protein sequence ID" value="CAD7265928.1"/>
    <property type="molecule type" value="Genomic_DNA"/>
</dbReference>
<feature type="compositionally biased region" description="Basic and acidic residues" evidence="9">
    <location>
        <begin position="786"/>
        <end position="795"/>
    </location>
</feature>
<gene>
    <name evidence="11" type="ORF">TSIB3V08_LOCUS9957</name>
</gene>
<dbReference type="InterPro" id="IPR021893">
    <property type="entry name" value="ZMYM2-like_C"/>
</dbReference>
<evidence type="ECO:0000256" key="5">
    <source>
        <dbReference type="ARBA" id="ARBA00022771"/>
    </source>
</evidence>
<dbReference type="InterPro" id="IPR011017">
    <property type="entry name" value="TRASH_dom"/>
</dbReference>
<evidence type="ECO:0000256" key="1">
    <source>
        <dbReference type="ARBA" id="ARBA00022499"/>
    </source>
</evidence>
<evidence type="ECO:0000256" key="8">
    <source>
        <dbReference type="SAM" id="Coils"/>
    </source>
</evidence>
<dbReference type="SMART" id="SM00746">
    <property type="entry name" value="TRASH"/>
    <property type="match status" value="7"/>
</dbReference>
<dbReference type="AlphaFoldDB" id="A0A7R9B5E7"/>
<dbReference type="PANTHER" id="PTHR45736:SF1">
    <property type="entry name" value="WITHOUT CHILDREN, ISOFORM B"/>
    <property type="match status" value="1"/>
</dbReference>
<feature type="domain" description="TRASH" evidence="10">
    <location>
        <begin position="174"/>
        <end position="213"/>
    </location>
</feature>
<evidence type="ECO:0000256" key="4">
    <source>
        <dbReference type="ARBA" id="ARBA00022737"/>
    </source>
</evidence>
<dbReference type="Pfam" id="PF12012">
    <property type="entry name" value="DUF3504"/>
    <property type="match status" value="1"/>
</dbReference>
<evidence type="ECO:0000256" key="7">
    <source>
        <dbReference type="ARBA" id="ARBA00022843"/>
    </source>
</evidence>
<feature type="domain" description="TRASH" evidence="10">
    <location>
        <begin position="267"/>
        <end position="306"/>
    </location>
</feature>
<dbReference type="InterPro" id="IPR057926">
    <property type="entry name" value="QRICH1_dom"/>
</dbReference>
<dbReference type="GO" id="GO:0008270">
    <property type="term" value="F:zinc ion binding"/>
    <property type="evidence" value="ECO:0007669"/>
    <property type="project" value="UniProtKB-KW"/>
</dbReference>
<name>A0A7R9B5E7_TIMSH</name>
<feature type="domain" description="TRASH" evidence="10">
    <location>
        <begin position="225"/>
        <end position="260"/>
    </location>
</feature>
<evidence type="ECO:0000256" key="3">
    <source>
        <dbReference type="ARBA" id="ARBA00022723"/>
    </source>
</evidence>
<dbReference type="PANTHER" id="PTHR45736">
    <property type="entry name" value="ZINC FINGER MYM-TYPE PROTEIN"/>
    <property type="match status" value="1"/>
</dbReference>
<evidence type="ECO:0000313" key="11">
    <source>
        <dbReference type="EMBL" id="CAD7265928.1"/>
    </source>
</evidence>
<keyword evidence="6" id="KW-0862">Zinc</keyword>
<feature type="compositionally biased region" description="Pro residues" evidence="9">
    <location>
        <begin position="827"/>
        <end position="838"/>
    </location>
</feature>
<keyword evidence="1" id="KW-1017">Isopeptide bond</keyword>
<dbReference type="Pfam" id="PF25561">
    <property type="entry name" value="QRICH1"/>
    <property type="match status" value="1"/>
</dbReference>
<sequence>MQCKVNLENKLANALVVLSSTAEDGEIEVRISIRMCKFKLHIAGKPRYLCQDDCFNIFKKGGDYLVTRKPQHRSSVAAHDGNRADADLGLMRKCAQCALAITPDEKTLSWETMDFCNEECLGKFQTQLGSHCANCKGSVQPTSLGKYCVRFGYDIKQFCCSSCLEEFKKGLKVCSYCQKDISKSDGFLAPVGDKGQFKDFCTQACMEKYDQMSNNLPPPVSTAQCAVCNNEKVVKIEVQLDNKIQKLCSPPCFAAFKFVNKLNADKCDMCKKYFDKKKVENFSVFYDDSPHNFCCKTCMNVYILANRKIVPCNWCKVKKYNFDMIKRVVSSGQILMMCSLNCLTLYKVSINAVSSKRIKCDMCNGVAQAQYHLTMSDATVRNFCSYQCVMQFQGQYSKSPPLTFSGSEPAPVPTGGPKKVYPRRSVPVNQTESQANKKTTGSDSMCVISEVQSLAPNGQPAPPNTPLSVTTRAATHKVNNIPQSVSVTTNNQQGSMFKQQVIVKPPPPKVMRNKAVNCKPYMHTKGVSCRPHPCTKETQTDDSLGKPVLIPIPVPIYIPAPMHMYSSPFPVPVPFPLPVPVPIFVPTTRNSITGIIKEIKDEIQSVEVERERFENSLVAAAEELANALVVLSSTAEDGEIERIQEKIPTDPFEAELLMMAEMVADDKKAENSDSDSDDAGNDAGDASEVPRAMHAIANVPSSLCGNTIPNGFCSPSASSVAEGDFSPEAVDTSNTFGEDMLQMALKMASELEEPAVDLEAALTPSTITAQSNTSMEQNEESEDDPEPVHVPERTSYRGRKRTLRSSSQRGGASKRGRRASSTVDVPLLPPPEPTPPPRIEQEKPDANMCLKYTFGVNAWKHWVQTKNAELEKAATNNRKLKLFKPEILQLTADELNYSLCLFVKEVRKPNGQEYAPDTIYYLCLGIQQYLFENGRIDNIFTDSYYEKFTECLDEVARKFTALYNDSHYIVTRVEEEHLWESKQLGAHSPHVLLSTLLFFNTKHFNLTTVDEHMQLSFSHIMKHWKRNPNLSGGAKLPGPSRNVLLRFYPPQSALDGNSKKKKVYEQQENEENPLRCPVKLYEFYLSKCPESVKTRNDVFYLLPERSCVPDSPVWYSTMALGKEPLIKMLNRVKMVKEINIALLSS</sequence>
<keyword evidence="8" id="KW-0175">Coiled coil</keyword>
<keyword evidence="4" id="KW-0677">Repeat</keyword>
<feature type="domain" description="TRASH" evidence="10">
    <location>
        <begin position="312"/>
        <end position="350"/>
    </location>
</feature>
<keyword evidence="3" id="KW-0479">Metal-binding</keyword>
<evidence type="ECO:0000256" key="9">
    <source>
        <dbReference type="SAM" id="MobiDB-lite"/>
    </source>
</evidence>
<accession>A0A7R9B5E7</accession>
<evidence type="ECO:0000256" key="2">
    <source>
        <dbReference type="ARBA" id="ARBA00022553"/>
    </source>
</evidence>
<keyword evidence="5" id="KW-0863">Zinc-finger</keyword>
<proteinExistence type="predicted"/>
<feature type="compositionally biased region" description="Polar residues" evidence="9">
    <location>
        <begin position="427"/>
        <end position="442"/>
    </location>
</feature>
<dbReference type="InterPro" id="IPR051284">
    <property type="entry name" value="ZnF_MYMT-QRICH1"/>
</dbReference>
<feature type="domain" description="TRASH" evidence="10">
    <location>
        <begin position="132"/>
        <end position="171"/>
    </location>
</feature>
<dbReference type="Pfam" id="PF06467">
    <property type="entry name" value="zf-FCS"/>
    <property type="match status" value="1"/>
</dbReference>
<protein>
    <recommendedName>
        <fullName evidence="10">TRASH domain-containing protein</fullName>
    </recommendedName>
</protein>
<feature type="domain" description="TRASH" evidence="10">
    <location>
        <begin position="360"/>
        <end position="396"/>
    </location>
</feature>
<feature type="region of interest" description="Disordered" evidence="9">
    <location>
        <begin position="666"/>
        <end position="686"/>
    </location>
</feature>
<evidence type="ECO:0000256" key="6">
    <source>
        <dbReference type="ARBA" id="ARBA00022833"/>
    </source>
</evidence>
<reference evidence="11" key="1">
    <citation type="submission" date="2020-11" db="EMBL/GenBank/DDBJ databases">
        <authorList>
            <person name="Tran Van P."/>
        </authorList>
    </citation>
    <scope>NUCLEOTIDE SEQUENCE</scope>
</reference>
<keyword evidence="2" id="KW-0597">Phosphoprotein</keyword>
<feature type="region of interest" description="Disordered" evidence="9">
    <location>
        <begin position="403"/>
        <end position="442"/>
    </location>
</feature>
<keyword evidence="7" id="KW-0832">Ubl conjugation</keyword>
<feature type="domain" description="TRASH" evidence="10">
    <location>
        <begin position="94"/>
        <end position="128"/>
    </location>
</feature>
<organism evidence="11">
    <name type="scientific">Timema shepardi</name>
    <name type="common">Walking stick</name>
    <dbReference type="NCBI Taxonomy" id="629360"/>
    <lineage>
        <taxon>Eukaryota</taxon>
        <taxon>Metazoa</taxon>
        <taxon>Ecdysozoa</taxon>
        <taxon>Arthropoda</taxon>
        <taxon>Hexapoda</taxon>
        <taxon>Insecta</taxon>
        <taxon>Pterygota</taxon>
        <taxon>Neoptera</taxon>
        <taxon>Polyneoptera</taxon>
        <taxon>Phasmatodea</taxon>
        <taxon>Timematodea</taxon>
        <taxon>Timematoidea</taxon>
        <taxon>Timematidae</taxon>
        <taxon>Timema</taxon>
    </lineage>
</organism>